<evidence type="ECO:0000313" key="5">
    <source>
        <dbReference type="Proteomes" id="UP001353858"/>
    </source>
</evidence>
<evidence type="ECO:0000256" key="1">
    <source>
        <dbReference type="SAM" id="Phobius"/>
    </source>
</evidence>
<dbReference type="Proteomes" id="UP001353858">
    <property type="component" value="Unassembled WGS sequence"/>
</dbReference>
<feature type="domain" description="Ig-like" evidence="3">
    <location>
        <begin position="36"/>
        <end position="129"/>
    </location>
</feature>
<keyword evidence="5" id="KW-1185">Reference proteome</keyword>
<dbReference type="SUPFAM" id="SSF48726">
    <property type="entry name" value="Immunoglobulin"/>
    <property type="match status" value="1"/>
</dbReference>
<evidence type="ECO:0000256" key="2">
    <source>
        <dbReference type="SAM" id="SignalP"/>
    </source>
</evidence>
<dbReference type="AlphaFoldDB" id="A0AAN7PNE0"/>
<name>A0AAN7PNE0_9COLE</name>
<protein>
    <recommendedName>
        <fullName evidence="3">Ig-like domain-containing protein</fullName>
    </recommendedName>
</protein>
<organism evidence="4 5">
    <name type="scientific">Aquatica leii</name>
    <dbReference type="NCBI Taxonomy" id="1421715"/>
    <lineage>
        <taxon>Eukaryota</taxon>
        <taxon>Metazoa</taxon>
        <taxon>Ecdysozoa</taxon>
        <taxon>Arthropoda</taxon>
        <taxon>Hexapoda</taxon>
        <taxon>Insecta</taxon>
        <taxon>Pterygota</taxon>
        <taxon>Neoptera</taxon>
        <taxon>Endopterygota</taxon>
        <taxon>Coleoptera</taxon>
        <taxon>Polyphaga</taxon>
        <taxon>Elateriformia</taxon>
        <taxon>Elateroidea</taxon>
        <taxon>Lampyridae</taxon>
        <taxon>Luciolinae</taxon>
        <taxon>Aquatica</taxon>
    </lineage>
</organism>
<accession>A0AAN7PNE0</accession>
<feature type="transmembrane region" description="Helical" evidence="1">
    <location>
        <begin position="272"/>
        <end position="293"/>
    </location>
</feature>
<keyword evidence="2" id="KW-0732">Signal</keyword>
<feature type="signal peptide" evidence="2">
    <location>
        <begin position="1"/>
        <end position="20"/>
    </location>
</feature>
<dbReference type="PANTHER" id="PTHR21261:SF2">
    <property type="entry name" value="GH04238P-RELATED"/>
    <property type="match status" value="1"/>
</dbReference>
<dbReference type="PANTHER" id="PTHR21261">
    <property type="entry name" value="BEAT PROTEIN"/>
    <property type="match status" value="1"/>
</dbReference>
<dbReference type="Gene3D" id="2.60.40.10">
    <property type="entry name" value="Immunoglobulins"/>
    <property type="match status" value="1"/>
</dbReference>
<feature type="chain" id="PRO_5043021853" description="Ig-like domain-containing protein" evidence="2">
    <location>
        <begin position="21"/>
        <end position="297"/>
    </location>
</feature>
<comment type="caution">
    <text evidence="4">The sequence shown here is derived from an EMBL/GenBank/DDBJ whole genome shotgun (WGS) entry which is preliminary data.</text>
</comment>
<sequence length="297" mass="33548">MCKWELSAFLLFGLFFHVFGTIIIKELSGADKAQYGSNNTLKCEFLFKDETGVEVKWFYNDNMQIVSWIPTKNKPQAIGHFKSILDFADDNDTMKSTIRFKDLTFDLSGRYTCKVSGNENEQSETQNMVVYQPASLVEFVEEGDAESITCSAYDLFPMPNITITGSYTTGRDDPIPIIQEFDNITITDDNYYNISKVILLDKSSLNRTVVFTCNIFIPETAFNEKLNITIEIQSHETTTEYTDIYESTTSTEYIDSPTINSATLSPSKKGNFATASTIPSIFLLLTSAILLYLNSRL</sequence>
<keyword evidence="1" id="KW-0812">Transmembrane</keyword>
<proteinExistence type="predicted"/>
<dbReference type="PROSITE" id="PS50835">
    <property type="entry name" value="IG_LIKE"/>
    <property type="match status" value="1"/>
</dbReference>
<evidence type="ECO:0000259" key="3">
    <source>
        <dbReference type="PROSITE" id="PS50835"/>
    </source>
</evidence>
<gene>
    <name evidence="4" type="ORF">RN001_014403</name>
</gene>
<keyword evidence="1" id="KW-0472">Membrane</keyword>
<evidence type="ECO:0000313" key="4">
    <source>
        <dbReference type="EMBL" id="KAK4872374.1"/>
    </source>
</evidence>
<reference evidence="5" key="1">
    <citation type="submission" date="2023-01" db="EMBL/GenBank/DDBJ databases">
        <title>Key to firefly adult light organ development and bioluminescence: homeobox transcription factors regulate luciferase expression and transportation to peroxisome.</title>
        <authorList>
            <person name="Fu X."/>
        </authorList>
    </citation>
    <scope>NUCLEOTIDE SEQUENCE [LARGE SCALE GENOMIC DNA]</scope>
</reference>
<dbReference type="InterPro" id="IPR013783">
    <property type="entry name" value="Ig-like_fold"/>
</dbReference>
<dbReference type="EMBL" id="JARPUR010000007">
    <property type="protein sequence ID" value="KAK4872374.1"/>
    <property type="molecule type" value="Genomic_DNA"/>
</dbReference>
<dbReference type="InterPro" id="IPR036179">
    <property type="entry name" value="Ig-like_dom_sf"/>
</dbReference>
<keyword evidence="1" id="KW-1133">Transmembrane helix</keyword>
<dbReference type="InterPro" id="IPR007110">
    <property type="entry name" value="Ig-like_dom"/>
</dbReference>